<gene>
    <name evidence="1" type="ORF">CINCED_3A022074</name>
</gene>
<keyword evidence="1" id="KW-0238">DNA-binding</keyword>
<dbReference type="InterPro" id="IPR036397">
    <property type="entry name" value="RNaseH_sf"/>
</dbReference>
<dbReference type="InterPro" id="IPR052709">
    <property type="entry name" value="Transposase-MT_Hybrid"/>
</dbReference>
<protein>
    <submittedName>
        <fullName evidence="1">Transposase, type 1,Winged helix-turn-helix DNA-binding domain</fullName>
    </submittedName>
</protein>
<dbReference type="GO" id="GO:0003677">
    <property type="term" value="F:DNA binding"/>
    <property type="evidence" value="ECO:0007669"/>
    <property type="project" value="UniProtKB-KW"/>
</dbReference>
<dbReference type="PANTHER" id="PTHR46060">
    <property type="entry name" value="MARINER MOS1 TRANSPOSASE-LIKE PROTEIN"/>
    <property type="match status" value="1"/>
</dbReference>
<dbReference type="Proteomes" id="UP000325440">
    <property type="component" value="Unassembled WGS sequence"/>
</dbReference>
<dbReference type="PANTHER" id="PTHR46060:SF1">
    <property type="entry name" value="MARINER MOS1 TRANSPOSASE-LIKE PROTEIN"/>
    <property type="match status" value="1"/>
</dbReference>
<dbReference type="Gene3D" id="1.10.10.1450">
    <property type="match status" value="1"/>
</dbReference>
<evidence type="ECO:0000313" key="2">
    <source>
        <dbReference type="Proteomes" id="UP000325440"/>
    </source>
</evidence>
<dbReference type="OrthoDB" id="10017160at2759"/>
<dbReference type="Gene3D" id="3.30.420.10">
    <property type="entry name" value="Ribonuclease H-like superfamily/Ribonuclease H"/>
    <property type="match status" value="1"/>
</dbReference>
<name>A0A5E4MJL5_9HEMI</name>
<keyword evidence="2" id="KW-1185">Reference proteome</keyword>
<accession>A0A5E4MJL5</accession>
<organism evidence="1 2">
    <name type="scientific">Cinara cedri</name>
    <dbReference type="NCBI Taxonomy" id="506608"/>
    <lineage>
        <taxon>Eukaryota</taxon>
        <taxon>Metazoa</taxon>
        <taxon>Ecdysozoa</taxon>
        <taxon>Arthropoda</taxon>
        <taxon>Hexapoda</taxon>
        <taxon>Insecta</taxon>
        <taxon>Pterygota</taxon>
        <taxon>Neoptera</taxon>
        <taxon>Paraneoptera</taxon>
        <taxon>Hemiptera</taxon>
        <taxon>Sternorrhyncha</taxon>
        <taxon>Aphidomorpha</taxon>
        <taxon>Aphidoidea</taxon>
        <taxon>Aphididae</taxon>
        <taxon>Lachninae</taxon>
        <taxon>Cinara</taxon>
    </lineage>
</organism>
<sequence length="183" mass="21388">MEQRNIEQRYAIKFCVKLSDSIMETYDKLVKVFGDEALSRTQRVCTLVHQDRRLTIRLLADELNLKRETVRKILTDDLSMKKLCAKMVPKNLSVEQKHERMSISQDCLEQVEADPTLLDRVITGDESWYFQYNPETKRQSQQWLSPGTARPKKARMSKSKVKTMMICFFDSKGIVHKEFVPPG</sequence>
<evidence type="ECO:0000313" key="1">
    <source>
        <dbReference type="EMBL" id="VVC30621.1"/>
    </source>
</evidence>
<dbReference type="Pfam" id="PF01359">
    <property type="entry name" value="Transposase_1"/>
    <property type="match status" value="1"/>
</dbReference>
<proteinExistence type="predicted"/>
<dbReference type="AlphaFoldDB" id="A0A5E4MJL5"/>
<dbReference type="InterPro" id="IPR001888">
    <property type="entry name" value="Transposase_1"/>
</dbReference>
<reference evidence="1 2" key="1">
    <citation type="submission" date="2019-08" db="EMBL/GenBank/DDBJ databases">
        <authorList>
            <person name="Alioto T."/>
            <person name="Alioto T."/>
            <person name="Gomez Garrido J."/>
        </authorList>
    </citation>
    <scope>NUCLEOTIDE SEQUENCE [LARGE SCALE GENOMIC DNA]</scope>
</reference>
<dbReference type="EMBL" id="CABPRJ010000526">
    <property type="protein sequence ID" value="VVC30621.1"/>
    <property type="molecule type" value="Genomic_DNA"/>
</dbReference>